<sequence length="48" mass="5360" precursor="true">MKEAILNRPWLFILAGYLFAMSAWAVMVTIAIRHQDTAVPIAVPAKHP</sequence>
<name>B4D2W8_9BACT</name>
<comment type="caution">
    <text evidence="2">The sequence shown here is derived from an EMBL/GenBank/DDBJ whole genome shotgun (WGS) entry which is preliminary data.</text>
</comment>
<dbReference type="InParanoid" id="B4D2W8"/>
<dbReference type="AlphaFoldDB" id="B4D2W8"/>
<protein>
    <submittedName>
        <fullName evidence="2">Uncharacterized protein</fullName>
    </submittedName>
</protein>
<keyword evidence="1" id="KW-0812">Transmembrane</keyword>
<evidence type="ECO:0000313" key="2">
    <source>
        <dbReference type="EMBL" id="EDY19079.1"/>
    </source>
</evidence>
<keyword evidence="1" id="KW-0472">Membrane</keyword>
<evidence type="ECO:0000313" key="3">
    <source>
        <dbReference type="Proteomes" id="UP000005824"/>
    </source>
</evidence>
<gene>
    <name evidence="2" type="ORF">CfE428DRAFT_3256</name>
</gene>
<feature type="transmembrane region" description="Helical" evidence="1">
    <location>
        <begin position="12"/>
        <end position="32"/>
    </location>
</feature>
<dbReference type="Proteomes" id="UP000005824">
    <property type="component" value="Unassembled WGS sequence"/>
</dbReference>
<reference evidence="2 3" key="1">
    <citation type="journal article" date="2011" name="J. Bacteriol.">
        <title>Genome sequence of Chthoniobacter flavus Ellin428, an aerobic heterotrophic soil bacterium.</title>
        <authorList>
            <person name="Kant R."/>
            <person name="van Passel M.W."/>
            <person name="Palva A."/>
            <person name="Lucas S."/>
            <person name="Lapidus A."/>
            <person name="Glavina Del Rio T."/>
            <person name="Dalin E."/>
            <person name="Tice H."/>
            <person name="Bruce D."/>
            <person name="Goodwin L."/>
            <person name="Pitluck S."/>
            <person name="Larimer F.W."/>
            <person name="Land M.L."/>
            <person name="Hauser L."/>
            <person name="Sangwan P."/>
            <person name="de Vos W.M."/>
            <person name="Janssen P.H."/>
            <person name="Smidt H."/>
        </authorList>
    </citation>
    <scope>NUCLEOTIDE SEQUENCE [LARGE SCALE GENOMIC DNA]</scope>
    <source>
        <strain evidence="2 3">Ellin428</strain>
    </source>
</reference>
<accession>B4D2W8</accession>
<dbReference type="RefSeq" id="WP_006980581.1">
    <property type="nucleotide sequence ID" value="NZ_ABVL01000009.1"/>
</dbReference>
<keyword evidence="3" id="KW-1185">Reference proteome</keyword>
<keyword evidence="1" id="KW-1133">Transmembrane helix</keyword>
<organism evidence="2 3">
    <name type="scientific">Chthoniobacter flavus Ellin428</name>
    <dbReference type="NCBI Taxonomy" id="497964"/>
    <lineage>
        <taxon>Bacteria</taxon>
        <taxon>Pseudomonadati</taxon>
        <taxon>Verrucomicrobiota</taxon>
        <taxon>Spartobacteria</taxon>
        <taxon>Chthoniobacterales</taxon>
        <taxon>Chthoniobacteraceae</taxon>
        <taxon>Chthoniobacter</taxon>
    </lineage>
</organism>
<proteinExistence type="predicted"/>
<evidence type="ECO:0000256" key="1">
    <source>
        <dbReference type="SAM" id="Phobius"/>
    </source>
</evidence>
<dbReference type="STRING" id="497964.CfE428DRAFT_3256"/>
<dbReference type="EMBL" id="ABVL01000009">
    <property type="protein sequence ID" value="EDY19079.1"/>
    <property type="molecule type" value="Genomic_DNA"/>
</dbReference>